<organism evidence="1 2">
    <name type="scientific">Alistipes timonensis JC136</name>
    <dbReference type="NCBI Taxonomy" id="1033731"/>
    <lineage>
        <taxon>Bacteria</taxon>
        <taxon>Pseudomonadati</taxon>
        <taxon>Bacteroidota</taxon>
        <taxon>Bacteroidia</taxon>
        <taxon>Bacteroidales</taxon>
        <taxon>Rikenellaceae</taxon>
        <taxon>Alistipes</taxon>
    </lineage>
</organism>
<accession>A0A1H4F4Q7</accession>
<dbReference type="STRING" id="1033731.SAMN05444145_10942"/>
<reference evidence="1 2" key="1">
    <citation type="submission" date="2016-10" db="EMBL/GenBank/DDBJ databases">
        <authorList>
            <person name="de Groot N.N."/>
        </authorList>
    </citation>
    <scope>NUCLEOTIDE SEQUENCE [LARGE SCALE GENOMIC DNA]</scope>
    <source>
        <strain evidence="1 2">DSM 25383</strain>
    </source>
</reference>
<protein>
    <submittedName>
        <fullName evidence="1">Uncharacterized protein</fullName>
    </submittedName>
</protein>
<dbReference type="OrthoDB" id="1002754at2"/>
<proteinExistence type="predicted"/>
<name>A0A1H4F4Q7_9BACT</name>
<dbReference type="Proteomes" id="UP000183253">
    <property type="component" value="Unassembled WGS sequence"/>
</dbReference>
<evidence type="ECO:0000313" key="1">
    <source>
        <dbReference type="EMBL" id="SEA91940.1"/>
    </source>
</evidence>
<gene>
    <name evidence="1" type="ORF">SAMN05444145_10942</name>
</gene>
<dbReference type="EMBL" id="FNRI01000009">
    <property type="protein sequence ID" value="SEA91940.1"/>
    <property type="molecule type" value="Genomic_DNA"/>
</dbReference>
<sequence length="156" mass="17736">MVPAQNIRSHYVSKAETDGVIYHTFPVTLFESPQTGDLTFDITYKEHRGGRATINFTCRMAQAVPVDSVRFASGKVVLAGPVEKLYLEPEKKGWKHRYTFDADGSQLCGFFDEGVVPEVTLYAGGWPYVYRAKRAAWRSYAPVGYRIFEMIRINEQ</sequence>
<dbReference type="AlphaFoldDB" id="A0A1H4F4Q7"/>
<keyword evidence="2" id="KW-1185">Reference proteome</keyword>
<evidence type="ECO:0000313" key="2">
    <source>
        <dbReference type="Proteomes" id="UP000183253"/>
    </source>
</evidence>